<keyword evidence="3" id="KW-1185">Reference proteome</keyword>
<dbReference type="OrthoDB" id="5865877at2759"/>
<organism evidence="2 3">
    <name type="scientific">Caenorhabditis auriculariae</name>
    <dbReference type="NCBI Taxonomy" id="2777116"/>
    <lineage>
        <taxon>Eukaryota</taxon>
        <taxon>Metazoa</taxon>
        <taxon>Ecdysozoa</taxon>
        <taxon>Nematoda</taxon>
        <taxon>Chromadorea</taxon>
        <taxon>Rhabditida</taxon>
        <taxon>Rhabditina</taxon>
        <taxon>Rhabditomorpha</taxon>
        <taxon>Rhabditoidea</taxon>
        <taxon>Rhabditidae</taxon>
        <taxon>Peloderinae</taxon>
        <taxon>Caenorhabditis</taxon>
    </lineage>
</organism>
<proteinExistence type="predicted"/>
<dbReference type="Proteomes" id="UP000835052">
    <property type="component" value="Unassembled WGS sequence"/>
</dbReference>
<sequence length="118" mass="13984">MPSFFQLLNESMQSHCAMMFQVFNEGMGIKALLHQTILEQCGLMWKKEILGDDDDENEDKSREWAPHNEEIARKKREREMEILQNEEKASSQRLKSIAFLIQSDGWFFEDDDFNTDDF</sequence>
<reference evidence="2" key="1">
    <citation type="submission" date="2020-10" db="EMBL/GenBank/DDBJ databases">
        <authorList>
            <person name="Kikuchi T."/>
        </authorList>
    </citation>
    <scope>NUCLEOTIDE SEQUENCE</scope>
    <source>
        <strain evidence="2">NKZ352</strain>
    </source>
</reference>
<feature type="region of interest" description="Disordered" evidence="1">
    <location>
        <begin position="52"/>
        <end position="71"/>
    </location>
</feature>
<feature type="compositionally biased region" description="Basic and acidic residues" evidence="1">
    <location>
        <begin position="59"/>
        <end position="71"/>
    </location>
</feature>
<gene>
    <name evidence="2" type="ORF">CAUJ_LOCUS6542</name>
</gene>
<protein>
    <submittedName>
        <fullName evidence="2">Uncharacterized protein</fullName>
    </submittedName>
</protein>
<name>A0A8S1H639_9PELO</name>
<dbReference type="AlphaFoldDB" id="A0A8S1H639"/>
<evidence type="ECO:0000313" key="3">
    <source>
        <dbReference type="Proteomes" id="UP000835052"/>
    </source>
</evidence>
<evidence type="ECO:0000256" key="1">
    <source>
        <dbReference type="SAM" id="MobiDB-lite"/>
    </source>
</evidence>
<comment type="caution">
    <text evidence="2">The sequence shown here is derived from an EMBL/GenBank/DDBJ whole genome shotgun (WGS) entry which is preliminary data.</text>
</comment>
<evidence type="ECO:0000313" key="2">
    <source>
        <dbReference type="EMBL" id="CAD6190623.1"/>
    </source>
</evidence>
<dbReference type="EMBL" id="CAJGYM010000016">
    <property type="protein sequence ID" value="CAD6190623.1"/>
    <property type="molecule type" value="Genomic_DNA"/>
</dbReference>
<accession>A0A8S1H639</accession>